<comment type="caution">
    <text evidence="3">The sequence shown here is derived from an EMBL/GenBank/DDBJ whole genome shotgun (WGS) entry which is preliminary data.</text>
</comment>
<feature type="transmembrane region" description="Helical" evidence="1">
    <location>
        <begin position="352"/>
        <end position="374"/>
    </location>
</feature>
<dbReference type="EMBL" id="CAUOFW020000837">
    <property type="protein sequence ID" value="CAK9137824.1"/>
    <property type="molecule type" value="Genomic_DNA"/>
</dbReference>
<protein>
    <recommendedName>
        <fullName evidence="2">DUF4220 domain-containing protein</fullName>
    </recommendedName>
</protein>
<proteinExistence type="predicted"/>
<keyword evidence="1" id="KW-0472">Membrane</keyword>
<feature type="transmembrane region" description="Helical" evidence="1">
    <location>
        <begin position="322"/>
        <end position="340"/>
    </location>
</feature>
<organism evidence="3 4">
    <name type="scientific">Ilex paraguariensis</name>
    <name type="common">yerba mate</name>
    <dbReference type="NCBI Taxonomy" id="185542"/>
    <lineage>
        <taxon>Eukaryota</taxon>
        <taxon>Viridiplantae</taxon>
        <taxon>Streptophyta</taxon>
        <taxon>Embryophyta</taxon>
        <taxon>Tracheophyta</taxon>
        <taxon>Spermatophyta</taxon>
        <taxon>Magnoliopsida</taxon>
        <taxon>eudicotyledons</taxon>
        <taxon>Gunneridae</taxon>
        <taxon>Pentapetalae</taxon>
        <taxon>asterids</taxon>
        <taxon>campanulids</taxon>
        <taxon>Aquifoliales</taxon>
        <taxon>Aquifoliaceae</taxon>
        <taxon>Ilex</taxon>
    </lineage>
</organism>
<evidence type="ECO:0000313" key="3">
    <source>
        <dbReference type="EMBL" id="CAK9137824.1"/>
    </source>
</evidence>
<sequence>MGLQLQRWDHNFFGVGYNFYELSFTKAFGFGLLKLIRILACLLSSQPYAPLCSYSSSTTSACDLSKLAPPFSPAIMVSIKRQGGHICYQHRLKKYNRPFSPPQPRISILLDNHLLHLGGPDTITAFSLDDNQLWLRQVLTLVIQLGFVVYILFRALWRTSFSLFIFLVIVCISTAGFLNYAERIWALYRASMDGLRKSMMNDGNAGPSYVDIVETYSFTINTGILAHRQSEHLESSTTAVDNYTKPENPEVQTLKNAHYLFMTFRRLFVDLKLTFEDRANSLSIFNGKDASAAFEMVEIELNFAYDALYTKAFVAHSPPGRIIRVVNIVLVPAACILFALTDKHGFHDRDVFITYLLLVGTMGLEIASLLVFIVSDWTVVLSNTLWLNQNFLEQVIPWILSFVRKTFLCLSRGQSSRNAKSGEAKRYRWSHSMKQVSLLSYCLHDHETCFQKLLAYLKAKEYFDKYKCTKCEKILTTLEELIWENLKGKAQISEDAEKNRNLTDWRGKNGIS</sequence>
<name>A0ABC8QYL2_9AQUA</name>
<gene>
    <name evidence="3" type="ORF">ILEXP_LOCUS4861</name>
</gene>
<dbReference type="PANTHER" id="PTHR31325">
    <property type="entry name" value="OS01G0798800 PROTEIN-RELATED"/>
    <property type="match status" value="1"/>
</dbReference>
<evidence type="ECO:0000256" key="1">
    <source>
        <dbReference type="SAM" id="Phobius"/>
    </source>
</evidence>
<evidence type="ECO:0000259" key="2">
    <source>
        <dbReference type="Pfam" id="PF13968"/>
    </source>
</evidence>
<feature type="transmembrane region" description="Helical" evidence="1">
    <location>
        <begin position="138"/>
        <end position="157"/>
    </location>
</feature>
<keyword evidence="4" id="KW-1185">Reference proteome</keyword>
<accession>A0ABC8QYL2</accession>
<keyword evidence="1" id="KW-0812">Transmembrane</keyword>
<feature type="transmembrane region" description="Helical" evidence="1">
    <location>
        <begin position="163"/>
        <end position="181"/>
    </location>
</feature>
<dbReference type="InterPro" id="IPR025315">
    <property type="entry name" value="DUF4220"/>
</dbReference>
<dbReference type="Pfam" id="PF13968">
    <property type="entry name" value="DUF4220"/>
    <property type="match status" value="1"/>
</dbReference>
<evidence type="ECO:0000313" key="4">
    <source>
        <dbReference type="Proteomes" id="UP001642360"/>
    </source>
</evidence>
<dbReference type="Proteomes" id="UP001642360">
    <property type="component" value="Unassembled WGS sequence"/>
</dbReference>
<feature type="domain" description="DUF4220" evidence="2">
    <location>
        <begin position="114"/>
        <end position="441"/>
    </location>
</feature>
<reference evidence="3 4" key="1">
    <citation type="submission" date="2024-02" db="EMBL/GenBank/DDBJ databases">
        <authorList>
            <person name="Vignale AGUSTIN F."/>
            <person name="Sosa J E."/>
            <person name="Modenutti C."/>
        </authorList>
    </citation>
    <scope>NUCLEOTIDE SEQUENCE [LARGE SCALE GENOMIC DNA]</scope>
</reference>
<dbReference type="AlphaFoldDB" id="A0ABC8QYL2"/>
<keyword evidence="1" id="KW-1133">Transmembrane helix</keyword>